<feature type="compositionally biased region" description="Pro residues" evidence="1">
    <location>
        <begin position="1"/>
        <end position="10"/>
    </location>
</feature>
<dbReference type="RefSeq" id="WP_157166363.1">
    <property type="nucleotide sequence ID" value="NZ_WPNZ01000009.1"/>
</dbReference>
<name>A0A6L6WYC5_9ACTN</name>
<comment type="caution">
    <text evidence="2">The sequence shown here is derived from an EMBL/GenBank/DDBJ whole genome shotgun (WGS) entry which is preliminary data.</text>
</comment>
<reference evidence="2 3" key="1">
    <citation type="submission" date="2019-11" db="EMBL/GenBank/DDBJ databases">
        <title>Streptomyces typhae sp. nov., a novel endophytic actinomycete isolated from the root of cattail pollen (Typha angustifolia L.).</title>
        <authorList>
            <person name="Peng C."/>
        </authorList>
    </citation>
    <scope>NUCLEOTIDE SEQUENCE [LARGE SCALE GENOMIC DNA]</scope>
    <source>
        <strain evidence="3">p1417</strain>
    </source>
</reference>
<feature type="region of interest" description="Disordered" evidence="1">
    <location>
        <begin position="35"/>
        <end position="91"/>
    </location>
</feature>
<feature type="compositionally biased region" description="Basic residues" evidence="1">
    <location>
        <begin position="51"/>
        <end position="83"/>
    </location>
</feature>
<proteinExistence type="predicted"/>
<dbReference type="Proteomes" id="UP000483802">
    <property type="component" value="Unassembled WGS sequence"/>
</dbReference>
<feature type="region of interest" description="Disordered" evidence="1">
    <location>
        <begin position="1"/>
        <end position="23"/>
    </location>
</feature>
<evidence type="ECO:0000313" key="2">
    <source>
        <dbReference type="EMBL" id="MVO86513.1"/>
    </source>
</evidence>
<dbReference type="EMBL" id="WPNZ01000009">
    <property type="protein sequence ID" value="MVO86513.1"/>
    <property type="molecule type" value="Genomic_DNA"/>
</dbReference>
<protein>
    <submittedName>
        <fullName evidence="2">Uncharacterized protein</fullName>
    </submittedName>
</protein>
<accession>A0A6L6WYC5</accession>
<sequence length="91" mass="9896">MPWISPPPPYDTARSSPSKSALVTARGRLKCHVAIDRTSEGAPALNGPRRTAAHHTAPHHTAPHHTAPRRTAPRRTAPRRTTPHRAAPDQT</sequence>
<keyword evidence="3" id="KW-1185">Reference proteome</keyword>
<organism evidence="2 3">
    <name type="scientific">Streptomyces typhae</name>
    <dbReference type="NCBI Taxonomy" id="2681492"/>
    <lineage>
        <taxon>Bacteria</taxon>
        <taxon>Bacillati</taxon>
        <taxon>Actinomycetota</taxon>
        <taxon>Actinomycetes</taxon>
        <taxon>Kitasatosporales</taxon>
        <taxon>Streptomycetaceae</taxon>
        <taxon>Streptomyces</taxon>
    </lineage>
</organism>
<evidence type="ECO:0000256" key="1">
    <source>
        <dbReference type="SAM" id="MobiDB-lite"/>
    </source>
</evidence>
<dbReference type="AlphaFoldDB" id="A0A6L6WYC5"/>
<evidence type="ECO:0000313" key="3">
    <source>
        <dbReference type="Proteomes" id="UP000483802"/>
    </source>
</evidence>
<gene>
    <name evidence="2" type="ORF">GPA10_17530</name>
</gene>